<dbReference type="InterPro" id="IPR009057">
    <property type="entry name" value="Homeodomain-like_sf"/>
</dbReference>
<feature type="region of interest" description="Disordered" evidence="2">
    <location>
        <begin position="73"/>
        <end position="93"/>
    </location>
</feature>
<dbReference type="AlphaFoldDB" id="A0A845V127"/>
<feature type="region of interest" description="Disordered" evidence="2">
    <location>
        <begin position="1"/>
        <end position="25"/>
    </location>
</feature>
<dbReference type="GO" id="GO:0006313">
    <property type="term" value="P:DNA transposition"/>
    <property type="evidence" value="ECO:0007669"/>
    <property type="project" value="InterPro"/>
</dbReference>
<gene>
    <name evidence="3" type="ORF">G3I74_11235</name>
</gene>
<dbReference type="GO" id="GO:0004803">
    <property type="term" value="F:transposase activity"/>
    <property type="evidence" value="ECO:0007669"/>
    <property type="project" value="InterPro"/>
</dbReference>
<dbReference type="SUPFAM" id="SSF46689">
    <property type="entry name" value="Homeodomain-like"/>
    <property type="match status" value="1"/>
</dbReference>
<protein>
    <submittedName>
        <fullName evidence="3">Transposase</fullName>
    </submittedName>
</protein>
<dbReference type="InterPro" id="IPR002514">
    <property type="entry name" value="Transposase_8"/>
</dbReference>
<evidence type="ECO:0000256" key="2">
    <source>
        <dbReference type="SAM" id="MobiDB-lite"/>
    </source>
</evidence>
<organism evidence="3 4">
    <name type="scientific">Wenzhouxiangella limi</name>
    <dbReference type="NCBI Taxonomy" id="2707351"/>
    <lineage>
        <taxon>Bacteria</taxon>
        <taxon>Pseudomonadati</taxon>
        <taxon>Pseudomonadota</taxon>
        <taxon>Gammaproteobacteria</taxon>
        <taxon>Chromatiales</taxon>
        <taxon>Wenzhouxiangellaceae</taxon>
        <taxon>Wenzhouxiangella</taxon>
    </lineage>
</organism>
<name>A0A845V127_9GAMM</name>
<sequence>MSAMPKPVLQQPETQVVPKPELEKRSRRRFSTEFKLRIIAKADACQYGELGELLRSEGLYRGQLQQWRKELADGGEAALSKTQPGPRSALTPDQRRIQQLEKDISRLKQRLEITQDCVDLQKKALSMLDRPHTGKAE</sequence>
<comment type="similarity">
    <text evidence="1">Belongs to the transposase 8 family.</text>
</comment>
<dbReference type="EMBL" id="JAAGSC010000042">
    <property type="protein sequence ID" value="NDY96302.1"/>
    <property type="molecule type" value="Genomic_DNA"/>
</dbReference>
<evidence type="ECO:0000256" key="1">
    <source>
        <dbReference type="ARBA" id="ARBA00009964"/>
    </source>
</evidence>
<evidence type="ECO:0000313" key="3">
    <source>
        <dbReference type="EMBL" id="NDY96302.1"/>
    </source>
</evidence>
<dbReference type="Pfam" id="PF01527">
    <property type="entry name" value="HTH_Tnp_1"/>
    <property type="match status" value="1"/>
</dbReference>
<comment type="caution">
    <text evidence="3">The sequence shown here is derived from an EMBL/GenBank/DDBJ whole genome shotgun (WGS) entry which is preliminary data.</text>
</comment>
<dbReference type="Proteomes" id="UP000484885">
    <property type="component" value="Unassembled WGS sequence"/>
</dbReference>
<dbReference type="GO" id="GO:0003677">
    <property type="term" value="F:DNA binding"/>
    <property type="evidence" value="ECO:0007669"/>
    <property type="project" value="InterPro"/>
</dbReference>
<proteinExistence type="inferred from homology"/>
<dbReference type="Gene3D" id="1.10.10.10">
    <property type="entry name" value="Winged helix-like DNA-binding domain superfamily/Winged helix DNA-binding domain"/>
    <property type="match status" value="1"/>
</dbReference>
<evidence type="ECO:0000313" key="4">
    <source>
        <dbReference type="Proteomes" id="UP000484885"/>
    </source>
</evidence>
<keyword evidence="4" id="KW-1185">Reference proteome</keyword>
<dbReference type="InterPro" id="IPR036388">
    <property type="entry name" value="WH-like_DNA-bd_sf"/>
</dbReference>
<accession>A0A845V127</accession>
<dbReference type="RefSeq" id="WP_164211704.1">
    <property type="nucleotide sequence ID" value="NZ_JAAGSC010000042.1"/>
</dbReference>
<reference evidence="3 4" key="1">
    <citation type="submission" date="2020-02" db="EMBL/GenBank/DDBJ databases">
        <authorList>
            <person name="Zhang X.-Y."/>
        </authorList>
    </citation>
    <scope>NUCLEOTIDE SEQUENCE [LARGE SCALE GENOMIC DNA]</scope>
    <source>
        <strain evidence="3 4">C33</strain>
    </source>
</reference>